<dbReference type="EMBL" id="MUIO01000004">
    <property type="protein sequence ID" value="ORC61889.1"/>
    <property type="molecule type" value="Genomic_DNA"/>
</dbReference>
<sequence length="310" mass="34109">MKLNSAANIHGILSEFNTITDDAVSGCRTALHNDSLFCAYLGEGRRVMYVMKPQFAPWGTPLQLKHFSGSTTETPEEEPATNEVHDAPEIIGNKTNVPSLVSFNKKLWLVYTDDSASTVIRAWSDSHAAFLPVHRLNLNIEQSATFAQLNDVLYMFFKLHDSPNIWYIQTTDMKEWTKPALLKKNESDTISTYLSPVAITYQGLIHIIYKDKNGGFFLLKSDGEAWTSPIAFIGADFAHSPGITIHNGLLKLVFCNLSSTSSSELHQYGYDGNALSPVVLSRGLSASGSPSLDTQDGLLIATYLESTLPA</sequence>
<evidence type="ECO:0000313" key="1">
    <source>
        <dbReference type="EMBL" id="ORC61889.1"/>
    </source>
</evidence>
<dbReference type="AlphaFoldDB" id="A0A1X0NBX6"/>
<accession>A0A1X0NBX6</accession>
<name>A0A1X0NBX6_9PSED</name>
<comment type="caution">
    <text evidence="1">The sequence shown here is derived from an EMBL/GenBank/DDBJ whole genome shotgun (WGS) entry which is preliminary data.</text>
</comment>
<reference evidence="2" key="1">
    <citation type="submission" date="2017-02" db="EMBL/GenBank/DDBJ databases">
        <title>Pseudomonas floridae sp. nov., a novel pathogenic bacterial species isolated from tomato.</title>
        <authorList>
            <person name="Timilsina S."/>
            <person name="Vallad G.E."/>
            <person name="Jones J.B."/>
        </authorList>
    </citation>
    <scope>NUCLEOTIDE SEQUENCE [LARGE SCALE GENOMIC DNA]</scope>
    <source>
        <strain evidence="2">GEV388</strain>
    </source>
</reference>
<dbReference type="RefSeq" id="WP_083181023.1">
    <property type="nucleotide sequence ID" value="NZ_CBCRZR010000010.1"/>
</dbReference>
<gene>
    <name evidence="1" type="ORF">BZK31_01715</name>
</gene>
<proteinExistence type="predicted"/>
<keyword evidence="2" id="KW-1185">Reference proteome</keyword>
<evidence type="ECO:0008006" key="3">
    <source>
        <dbReference type="Google" id="ProtNLM"/>
    </source>
</evidence>
<dbReference type="SUPFAM" id="SSF89372">
    <property type="entry name" value="Fucose-specific lectin"/>
    <property type="match status" value="1"/>
</dbReference>
<organism evidence="1 2">
    <name type="scientific">Pseudomonas floridensis</name>
    <dbReference type="NCBI Taxonomy" id="1958950"/>
    <lineage>
        <taxon>Bacteria</taxon>
        <taxon>Pseudomonadati</taxon>
        <taxon>Pseudomonadota</taxon>
        <taxon>Gammaproteobacteria</taxon>
        <taxon>Pseudomonadales</taxon>
        <taxon>Pseudomonadaceae</taxon>
        <taxon>Pseudomonas</taxon>
    </lineage>
</organism>
<protein>
    <recommendedName>
        <fullName evidence="3">Exo-alpha-sialidase</fullName>
    </recommendedName>
</protein>
<dbReference type="OrthoDB" id="6842079at2"/>
<dbReference type="Proteomes" id="UP000192815">
    <property type="component" value="Unassembled WGS sequence"/>
</dbReference>
<evidence type="ECO:0000313" key="2">
    <source>
        <dbReference type="Proteomes" id="UP000192815"/>
    </source>
</evidence>